<sequence length="337" mass="38042">MKNTKRLNKKAQVEFFRELGELLDAGYSLDRALDILKLSHVRWSALIERVQFELEDGRSFYDALKGRIDTKNLLSIQIAQQHGQLATGLIQLGQVLGQLSRQSDKLRQVMRYPMILLSLLLCLLLALQFFLFPILNQWQQSQGQATGSQNGTWLLTLSLLCGASIFAAFAAFLYWRRQSRLNRVRLLAKLPILGTLTKLMVTYQVTAQLALMAKVGLNLPAIIDELAEKPGEDFTKELAQKARVTLAAGQGIEAFILQENYLDSALAGYFLRGLKAEVLSDYLNYYAKQQFSRFMIQTDRLIGILQPLFFCVIGVAIVGMYLSMLLPMYHSLGGMYS</sequence>
<evidence type="ECO:0000313" key="10">
    <source>
        <dbReference type="Proteomes" id="UP001314241"/>
    </source>
</evidence>
<evidence type="ECO:0000313" key="9">
    <source>
        <dbReference type="EMBL" id="CAK8053505.1"/>
    </source>
</evidence>
<dbReference type="Pfam" id="PF00482">
    <property type="entry name" value="T2SSF"/>
    <property type="match status" value="2"/>
</dbReference>
<keyword evidence="5 7" id="KW-1133">Transmembrane helix</keyword>
<evidence type="ECO:0000259" key="8">
    <source>
        <dbReference type="Pfam" id="PF00482"/>
    </source>
</evidence>
<evidence type="ECO:0000256" key="5">
    <source>
        <dbReference type="ARBA" id="ARBA00022989"/>
    </source>
</evidence>
<feature type="transmembrane region" description="Helical" evidence="7">
    <location>
        <begin position="301"/>
        <end position="322"/>
    </location>
</feature>
<evidence type="ECO:0000256" key="1">
    <source>
        <dbReference type="ARBA" id="ARBA00004651"/>
    </source>
</evidence>
<feature type="transmembrane region" description="Helical" evidence="7">
    <location>
        <begin position="152"/>
        <end position="175"/>
    </location>
</feature>
<proteinExistence type="inferred from homology"/>
<comment type="similarity">
    <text evidence="2">Belongs to the GSP F family.</text>
</comment>
<reference evidence="9 10" key="1">
    <citation type="submission" date="2024-01" db="EMBL/GenBank/DDBJ databases">
        <authorList>
            <person name="Botero Cardona J."/>
        </authorList>
    </citation>
    <scope>NUCLEOTIDE SEQUENCE [LARGE SCALE GENOMIC DNA]</scope>
    <source>
        <strain evidence="9 10">LMG 33000</strain>
    </source>
</reference>
<dbReference type="PANTHER" id="PTHR30012:SF0">
    <property type="entry name" value="TYPE II SECRETION SYSTEM PROTEIN F-RELATED"/>
    <property type="match status" value="1"/>
</dbReference>
<dbReference type="EMBL" id="CAWVOH010000001">
    <property type="protein sequence ID" value="CAK8053505.1"/>
    <property type="molecule type" value="Genomic_DNA"/>
</dbReference>
<feature type="transmembrane region" description="Helical" evidence="7">
    <location>
        <begin position="112"/>
        <end position="132"/>
    </location>
</feature>
<dbReference type="InterPro" id="IPR042094">
    <property type="entry name" value="T2SS_GspF_sf"/>
</dbReference>
<comment type="caution">
    <text evidence="9">The sequence shown here is derived from an EMBL/GenBank/DDBJ whole genome shotgun (WGS) entry which is preliminary data.</text>
</comment>
<dbReference type="InterPro" id="IPR018076">
    <property type="entry name" value="T2SS_GspF_dom"/>
</dbReference>
<evidence type="ECO:0000256" key="3">
    <source>
        <dbReference type="ARBA" id="ARBA00022475"/>
    </source>
</evidence>
<evidence type="ECO:0000256" key="6">
    <source>
        <dbReference type="ARBA" id="ARBA00023136"/>
    </source>
</evidence>
<keyword evidence="3" id="KW-1003">Cell membrane</keyword>
<comment type="subcellular location">
    <subcellularLocation>
        <location evidence="1">Cell membrane</location>
        <topology evidence="1">Multi-pass membrane protein</topology>
    </subcellularLocation>
</comment>
<dbReference type="Proteomes" id="UP001314241">
    <property type="component" value="Unassembled WGS sequence"/>
</dbReference>
<keyword evidence="10" id="KW-1185">Reference proteome</keyword>
<evidence type="ECO:0000256" key="4">
    <source>
        <dbReference type="ARBA" id="ARBA00022692"/>
    </source>
</evidence>
<keyword evidence="6 7" id="KW-0472">Membrane</keyword>
<dbReference type="PANTHER" id="PTHR30012">
    <property type="entry name" value="GENERAL SECRETION PATHWAY PROTEIN"/>
    <property type="match status" value="1"/>
</dbReference>
<dbReference type="InterPro" id="IPR003004">
    <property type="entry name" value="GspF/PilC"/>
</dbReference>
<name>A0ABP0EP83_9LACO</name>
<evidence type="ECO:0000256" key="7">
    <source>
        <dbReference type="SAM" id="Phobius"/>
    </source>
</evidence>
<protein>
    <submittedName>
        <fullName evidence="9">Component PulF (PulF)</fullName>
    </submittedName>
</protein>
<accession>A0ABP0EP83</accession>
<feature type="domain" description="Type II secretion system protein GspF" evidence="8">
    <location>
        <begin position="15"/>
        <end position="133"/>
    </location>
</feature>
<dbReference type="RefSeq" id="WP_349641071.1">
    <property type="nucleotide sequence ID" value="NZ_CAWVOH010000001.1"/>
</dbReference>
<dbReference type="Gene3D" id="1.20.81.30">
    <property type="entry name" value="Type II secretion system (T2SS), domain F"/>
    <property type="match status" value="1"/>
</dbReference>
<organism evidence="9 10">
    <name type="scientific">Eupransor demetentiae</name>
    <dbReference type="NCBI Taxonomy" id="3109584"/>
    <lineage>
        <taxon>Bacteria</taxon>
        <taxon>Bacillati</taxon>
        <taxon>Bacillota</taxon>
        <taxon>Bacilli</taxon>
        <taxon>Lactobacillales</taxon>
        <taxon>Lactobacillaceae</taxon>
        <taxon>Eupransor</taxon>
    </lineage>
</organism>
<gene>
    <name evidence="9" type="ORF">R54876_GBNLAHCA_00060</name>
</gene>
<feature type="domain" description="Type II secretion system protein GspF" evidence="8">
    <location>
        <begin position="207"/>
        <end position="327"/>
    </location>
</feature>
<evidence type="ECO:0000256" key="2">
    <source>
        <dbReference type="ARBA" id="ARBA00005745"/>
    </source>
</evidence>
<keyword evidence="4 7" id="KW-0812">Transmembrane</keyword>